<dbReference type="GO" id="GO:0008168">
    <property type="term" value="F:methyltransferase activity"/>
    <property type="evidence" value="ECO:0007669"/>
    <property type="project" value="UniProtKB-KW"/>
</dbReference>
<dbReference type="Proteomes" id="UP000295621">
    <property type="component" value="Unassembled WGS sequence"/>
</dbReference>
<sequence>MTTTRAGWQIDEVASIGRENLDPAHVARYDDKEDAGAAQEVALLESLGYGTQTVLVDLGAGTGQFALEAARTFGRVVAVDPSPVMLARLRESVRHRASNLEVVEAGFLTYQHQGVAPDVVYSRWALHHLPDFWKSIALHRMRAMLPVGGLLRLSDVVFSFGLGEAEERIEKWCAVIGADDTEWTREDAEEHVRDEHSTYSWLLEPMIEAAGFEIREAKYSDDRFLADYLLDAAPLPNAQRIGA</sequence>
<dbReference type="InterPro" id="IPR041698">
    <property type="entry name" value="Methyltransf_25"/>
</dbReference>
<keyword evidence="2 4" id="KW-0808">Transferase</keyword>
<proteinExistence type="predicted"/>
<protein>
    <submittedName>
        <fullName evidence="4">Class I SAM-dependent methyltransferase</fullName>
    </submittedName>
</protein>
<evidence type="ECO:0000256" key="2">
    <source>
        <dbReference type="ARBA" id="ARBA00022679"/>
    </source>
</evidence>
<dbReference type="SUPFAM" id="SSF53335">
    <property type="entry name" value="S-adenosyl-L-methionine-dependent methyltransferases"/>
    <property type="match status" value="1"/>
</dbReference>
<reference evidence="4 5" key="1">
    <citation type="submission" date="2019-02" db="EMBL/GenBank/DDBJ databases">
        <title>Draft genome sequences of novel Actinobacteria.</title>
        <authorList>
            <person name="Sahin N."/>
            <person name="Ay H."/>
            <person name="Saygin H."/>
        </authorList>
    </citation>
    <scope>NUCLEOTIDE SEQUENCE [LARGE SCALE GENOMIC DNA]</scope>
    <source>
        <strain evidence="4 5">KC603</strain>
    </source>
</reference>
<dbReference type="CDD" id="cd02440">
    <property type="entry name" value="AdoMet_MTases"/>
    <property type="match status" value="1"/>
</dbReference>
<keyword evidence="1 4" id="KW-0489">Methyltransferase</keyword>
<gene>
    <name evidence="4" type="ORF">E1212_06490</name>
</gene>
<evidence type="ECO:0000313" key="4">
    <source>
        <dbReference type="EMBL" id="TDC53318.1"/>
    </source>
</evidence>
<dbReference type="OrthoDB" id="9797252at2"/>
<keyword evidence="5" id="KW-1185">Reference proteome</keyword>
<dbReference type="Gene3D" id="3.40.50.150">
    <property type="entry name" value="Vaccinia Virus protein VP39"/>
    <property type="match status" value="1"/>
</dbReference>
<evidence type="ECO:0000256" key="1">
    <source>
        <dbReference type="ARBA" id="ARBA00022603"/>
    </source>
</evidence>
<dbReference type="PANTHER" id="PTHR43861:SF1">
    <property type="entry name" value="TRANS-ACONITATE 2-METHYLTRANSFERASE"/>
    <property type="match status" value="1"/>
</dbReference>
<feature type="domain" description="Methyltransferase" evidence="3">
    <location>
        <begin position="56"/>
        <end position="149"/>
    </location>
</feature>
<dbReference type="PANTHER" id="PTHR43861">
    <property type="entry name" value="TRANS-ACONITATE 2-METHYLTRANSFERASE-RELATED"/>
    <property type="match status" value="1"/>
</dbReference>
<accession>A0A4R4RTE6</accession>
<comment type="caution">
    <text evidence="4">The sequence shown here is derived from an EMBL/GenBank/DDBJ whole genome shotgun (WGS) entry which is preliminary data.</text>
</comment>
<dbReference type="Pfam" id="PF13649">
    <property type="entry name" value="Methyltransf_25"/>
    <property type="match status" value="1"/>
</dbReference>
<evidence type="ECO:0000313" key="5">
    <source>
        <dbReference type="Proteomes" id="UP000295621"/>
    </source>
</evidence>
<dbReference type="GO" id="GO:0032259">
    <property type="term" value="P:methylation"/>
    <property type="evidence" value="ECO:0007669"/>
    <property type="project" value="UniProtKB-KW"/>
</dbReference>
<organism evidence="4 5">
    <name type="scientific">Jiangella ureilytica</name>
    <dbReference type="NCBI Taxonomy" id="2530374"/>
    <lineage>
        <taxon>Bacteria</taxon>
        <taxon>Bacillati</taxon>
        <taxon>Actinomycetota</taxon>
        <taxon>Actinomycetes</taxon>
        <taxon>Jiangellales</taxon>
        <taxon>Jiangellaceae</taxon>
        <taxon>Jiangella</taxon>
    </lineage>
</organism>
<dbReference type="EMBL" id="SMKL01000010">
    <property type="protein sequence ID" value="TDC53318.1"/>
    <property type="molecule type" value="Genomic_DNA"/>
</dbReference>
<name>A0A4R4RTE6_9ACTN</name>
<evidence type="ECO:0000259" key="3">
    <source>
        <dbReference type="Pfam" id="PF13649"/>
    </source>
</evidence>
<dbReference type="InterPro" id="IPR029063">
    <property type="entry name" value="SAM-dependent_MTases_sf"/>
</dbReference>
<dbReference type="AlphaFoldDB" id="A0A4R4RTE6"/>